<dbReference type="PANTHER" id="PTHR34219">
    <property type="entry name" value="IRON-REGULATED INNER MEMBRANE PROTEIN-RELATED"/>
    <property type="match status" value="1"/>
</dbReference>
<name>A0A5C6U233_9BURK</name>
<dbReference type="Pfam" id="PF03929">
    <property type="entry name" value="PepSY_TM"/>
    <property type="match status" value="1"/>
</dbReference>
<feature type="transmembrane region" description="Helical" evidence="1">
    <location>
        <begin position="40"/>
        <end position="65"/>
    </location>
</feature>
<accession>A0A5C6U233</accession>
<dbReference type="AlphaFoldDB" id="A0A5C6U233"/>
<dbReference type="EMBL" id="VOPW01000001">
    <property type="protein sequence ID" value="TXC66944.1"/>
    <property type="molecule type" value="Genomic_DNA"/>
</dbReference>
<evidence type="ECO:0000313" key="2">
    <source>
        <dbReference type="EMBL" id="TXC66944.1"/>
    </source>
</evidence>
<protein>
    <submittedName>
        <fullName evidence="2">PepSY domain-containing protein</fullName>
    </submittedName>
</protein>
<keyword evidence="3" id="KW-1185">Reference proteome</keyword>
<keyword evidence="1" id="KW-0812">Transmembrane</keyword>
<dbReference type="InterPro" id="IPR005625">
    <property type="entry name" value="PepSY-ass_TM"/>
</dbReference>
<keyword evidence="1" id="KW-1133">Transmembrane helix</keyword>
<sequence length="86" mass="9294">MDRCPWRGEVLAVRDARAQGAGDTLLAWVHPLHNGEAFGLAGRIVACAAGLVPLLLAVTGVMRWLDRRRGERARRARRSALSAPGP</sequence>
<gene>
    <name evidence="2" type="ORF">FSC37_17750</name>
</gene>
<reference evidence="2 3" key="1">
    <citation type="submission" date="2019-08" db="EMBL/GenBank/DDBJ databases">
        <authorList>
            <person name="Khan S.A."/>
            <person name="Jeon C.O."/>
            <person name="Jeong S.E."/>
        </authorList>
    </citation>
    <scope>NUCLEOTIDE SEQUENCE [LARGE SCALE GENOMIC DNA]</scope>
    <source>
        <strain evidence="3">IMCC1728</strain>
    </source>
</reference>
<keyword evidence="1" id="KW-0472">Membrane</keyword>
<evidence type="ECO:0000313" key="3">
    <source>
        <dbReference type="Proteomes" id="UP000321832"/>
    </source>
</evidence>
<organism evidence="2 3">
    <name type="scientific">Piscinibacter aquaticus</name>
    <dbReference type="NCBI Taxonomy" id="392597"/>
    <lineage>
        <taxon>Bacteria</taxon>
        <taxon>Pseudomonadati</taxon>
        <taxon>Pseudomonadota</taxon>
        <taxon>Betaproteobacteria</taxon>
        <taxon>Burkholderiales</taxon>
        <taxon>Sphaerotilaceae</taxon>
        <taxon>Piscinibacter</taxon>
    </lineage>
</organism>
<proteinExistence type="predicted"/>
<dbReference type="PANTHER" id="PTHR34219:SF3">
    <property type="entry name" value="BLL7967 PROTEIN"/>
    <property type="match status" value="1"/>
</dbReference>
<dbReference type="Proteomes" id="UP000321832">
    <property type="component" value="Unassembled WGS sequence"/>
</dbReference>
<comment type="caution">
    <text evidence="2">The sequence shown here is derived from an EMBL/GenBank/DDBJ whole genome shotgun (WGS) entry which is preliminary data.</text>
</comment>
<evidence type="ECO:0000256" key="1">
    <source>
        <dbReference type="SAM" id="Phobius"/>
    </source>
</evidence>